<evidence type="ECO:0000256" key="6">
    <source>
        <dbReference type="ARBA" id="ARBA00023163"/>
    </source>
</evidence>
<evidence type="ECO:0000256" key="5">
    <source>
        <dbReference type="ARBA" id="ARBA00023159"/>
    </source>
</evidence>
<dbReference type="Proteomes" id="UP000515121">
    <property type="component" value="Unplaced"/>
</dbReference>
<dbReference type="GO" id="GO:0005634">
    <property type="term" value="C:nucleus"/>
    <property type="evidence" value="ECO:0007669"/>
    <property type="project" value="UniProtKB-SubCell"/>
</dbReference>
<dbReference type="CDD" id="cd00018">
    <property type="entry name" value="AP2"/>
    <property type="match status" value="1"/>
</dbReference>
<dbReference type="RefSeq" id="XP_022767802.1">
    <property type="nucleotide sequence ID" value="XM_022912067.1"/>
</dbReference>
<dbReference type="GO" id="GO:0006950">
    <property type="term" value="P:response to stress"/>
    <property type="evidence" value="ECO:0007669"/>
    <property type="project" value="TreeGrafter"/>
</dbReference>
<dbReference type="GO" id="GO:0003700">
    <property type="term" value="F:DNA-binding transcription factor activity"/>
    <property type="evidence" value="ECO:0007669"/>
    <property type="project" value="InterPro"/>
</dbReference>
<feature type="domain" description="AP2/ERF" evidence="10">
    <location>
        <begin position="75"/>
        <end position="140"/>
    </location>
</feature>
<dbReference type="PRINTS" id="PR00367">
    <property type="entry name" value="ETHRSPELEMNT"/>
</dbReference>
<evidence type="ECO:0000313" key="13">
    <source>
        <dbReference type="RefSeq" id="XP_022767803.1"/>
    </source>
</evidence>
<dbReference type="SMART" id="SM00380">
    <property type="entry name" value="AP2"/>
    <property type="match status" value="1"/>
</dbReference>
<comment type="similarity">
    <text evidence="8">Belongs to the AP2/ERF transcription factor family. ERF subfamily.</text>
</comment>
<dbReference type="GO" id="GO:0045893">
    <property type="term" value="P:positive regulation of DNA-templated transcription"/>
    <property type="evidence" value="ECO:0007669"/>
    <property type="project" value="TreeGrafter"/>
</dbReference>
<evidence type="ECO:0000256" key="2">
    <source>
        <dbReference type="ARBA" id="ARBA00023015"/>
    </source>
</evidence>
<dbReference type="InterPro" id="IPR001471">
    <property type="entry name" value="AP2/ERF_dom"/>
</dbReference>
<name>A0A6P6ASC9_DURZI</name>
<feature type="region of interest" description="Disordered" evidence="9">
    <location>
        <begin position="1"/>
        <end position="28"/>
    </location>
</feature>
<keyword evidence="6" id="KW-0804">Transcription</keyword>
<evidence type="ECO:0000256" key="3">
    <source>
        <dbReference type="ARBA" id="ARBA00023016"/>
    </source>
</evidence>
<dbReference type="Gene3D" id="3.30.730.10">
    <property type="entry name" value="AP2/ERF domain"/>
    <property type="match status" value="1"/>
</dbReference>
<dbReference type="GO" id="GO:0000976">
    <property type="term" value="F:transcription cis-regulatory region binding"/>
    <property type="evidence" value="ECO:0007669"/>
    <property type="project" value="TreeGrafter"/>
</dbReference>
<evidence type="ECO:0000313" key="12">
    <source>
        <dbReference type="RefSeq" id="XP_022767802.1"/>
    </source>
</evidence>
<keyword evidence="11" id="KW-1185">Reference proteome</keyword>
<reference evidence="12 13" key="1">
    <citation type="submission" date="2025-04" db="UniProtKB">
        <authorList>
            <consortium name="RefSeq"/>
        </authorList>
    </citation>
    <scope>IDENTIFICATION</scope>
    <source>
        <tissue evidence="12 13">Fruit stalk</tissue>
    </source>
</reference>
<dbReference type="Pfam" id="PF00847">
    <property type="entry name" value="AP2"/>
    <property type="match status" value="1"/>
</dbReference>
<keyword evidence="4" id="KW-0238">DNA-binding</keyword>
<dbReference type="GeneID" id="111312089"/>
<accession>A0A6P6ASC9</accession>
<evidence type="ECO:0000256" key="1">
    <source>
        <dbReference type="ARBA" id="ARBA00004123"/>
    </source>
</evidence>
<dbReference type="KEGG" id="dzi:111312089"/>
<protein>
    <submittedName>
        <fullName evidence="12 13">Dehydration-responsive element-binding protein 2C-like</fullName>
    </submittedName>
</protein>
<dbReference type="AlphaFoldDB" id="A0A6P6ASC9"/>
<dbReference type="OrthoDB" id="550883at2759"/>
<evidence type="ECO:0000256" key="4">
    <source>
        <dbReference type="ARBA" id="ARBA00023125"/>
    </source>
</evidence>
<keyword evidence="7" id="KW-0539">Nucleus</keyword>
<dbReference type="PANTHER" id="PTHR31241">
    <property type="entry name" value="DEHYDRATION-RESPONSIVE ELEMENT-BINDING PROTEIN 2C"/>
    <property type="match status" value="1"/>
</dbReference>
<dbReference type="RefSeq" id="XP_022767803.1">
    <property type="nucleotide sequence ID" value="XM_022912068.1"/>
</dbReference>
<dbReference type="SUPFAM" id="SSF54171">
    <property type="entry name" value="DNA-binding domain"/>
    <property type="match status" value="1"/>
</dbReference>
<dbReference type="PANTHER" id="PTHR31241:SF62">
    <property type="entry name" value="DEHYDRATION-RESPONSIVE ELEMENT-BINDING PROTEIN 2D"/>
    <property type="match status" value="1"/>
</dbReference>
<dbReference type="InterPro" id="IPR016177">
    <property type="entry name" value="DNA-bd_dom_sf"/>
</dbReference>
<evidence type="ECO:0000256" key="9">
    <source>
        <dbReference type="SAM" id="MobiDB-lite"/>
    </source>
</evidence>
<evidence type="ECO:0000313" key="11">
    <source>
        <dbReference type="Proteomes" id="UP000515121"/>
    </source>
</evidence>
<dbReference type="InterPro" id="IPR036955">
    <property type="entry name" value="AP2/ERF_dom_sf"/>
</dbReference>
<evidence type="ECO:0000256" key="8">
    <source>
        <dbReference type="ARBA" id="ARBA00024343"/>
    </source>
</evidence>
<evidence type="ECO:0000259" key="10">
    <source>
        <dbReference type="PROSITE" id="PS51032"/>
    </source>
</evidence>
<sequence>MNRKRKDGVRASNKNSQARRNGRESVEDTIEKRKQYNNNNNQLQFVEEAGFRNICKVPAKGCMRGKGGPENSTCKFRGVRQRIWGKWVAEIRQPINGVRVGSRGNNSFWLGTLSNAIEAALAYDEAAKAMYGPYARLNFPDHSKDSVDNSNKLSVSSATEACSTDYTSISYSEDEKGKESNINYASPAEELKSSELHIVEEAKVCLEDKSMEKHDCSQVYIKEEAGCVADDNTGTECISRNDCKPYKEHGVEVETLKETMDDELTEVMGIHNFNGIKDTNDYLHNELKDEECQSTINFMYSDDYNLQTPFKRKEMESEVELSQIIRSRPSGFNFRYNYLDNADQDAGISVFNLELSNDVKVENLVTRENWKGELAGSIDSIGYNFFFGKDDNRLQTNDSLRSDIYSKPLCEMKAEVPILRKEVEVEPGGFTDFYSHKGFDTNVYDIMPYEPGFELPTTN</sequence>
<dbReference type="PROSITE" id="PS51032">
    <property type="entry name" value="AP2_ERF"/>
    <property type="match status" value="1"/>
</dbReference>
<keyword evidence="2" id="KW-0805">Transcription regulation</keyword>
<keyword evidence="5" id="KW-0010">Activator</keyword>
<proteinExistence type="inferred from homology"/>
<comment type="subcellular location">
    <subcellularLocation>
        <location evidence="1">Nucleus</location>
    </subcellularLocation>
</comment>
<organism evidence="11 12">
    <name type="scientific">Durio zibethinus</name>
    <name type="common">Durian</name>
    <dbReference type="NCBI Taxonomy" id="66656"/>
    <lineage>
        <taxon>Eukaryota</taxon>
        <taxon>Viridiplantae</taxon>
        <taxon>Streptophyta</taxon>
        <taxon>Embryophyta</taxon>
        <taxon>Tracheophyta</taxon>
        <taxon>Spermatophyta</taxon>
        <taxon>Magnoliopsida</taxon>
        <taxon>eudicotyledons</taxon>
        <taxon>Gunneridae</taxon>
        <taxon>Pentapetalae</taxon>
        <taxon>rosids</taxon>
        <taxon>malvids</taxon>
        <taxon>Malvales</taxon>
        <taxon>Malvaceae</taxon>
        <taxon>Helicteroideae</taxon>
        <taxon>Durio</taxon>
    </lineage>
</organism>
<gene>
    <name evidence="12 13" type="primary">LOC111312089</name>
</gene>
<keyword evidence="3" id="KW-0346">Stress response</keyword>
<evidence type="ECO:0000256" key="7">
    <source>
        <dbReference type="ARBA" id="ARBA00023242"/>
    </source>
</evidence>
<dbReference type="FunFam" id="3.30.730.10:FF:000001">
    <property type="entry name" value="Ethylene-responsive transcription factor 2"/>
    <property type="match status" value="1"/>
</dbReference>